<dbReference type="AlphaFoldDB" id="A0A0B7AEL1"/>
<comment type="similarity">
    <text evidence="2">Belongs to the G-protein coupled receptor 2 family. Adhesion G-protein coupled receptor (ADGR) subfamily.</text>
</comment>
<protein>
    <recommendedName>
        <fullName evidence="13">G-protein coupled receptors family 2 profile 2 domain-containing protein</fullName>
    </recommendedName>
</protein>
<dbReference type="PRINTS" id="PR00249">
    <property type="entry name" value="GPCRSECRETIN"/>
</dbReference>
<evidence type="ECO:0000256" key="2">
    <source>
        <dbReference type="ARBA" id="ARBA00007343"/>
    </source>
</evidence>
<dbReference type="EMBL" id="HACG01031596">
    <property type="protein sequence ID" value="CEK78461.1"/>
    <property type="molecule type" value="Transcribed_RNA"/>
</dbReference>
<keyword evidence="6" id="KW-1015">Disulfide bond</keyword>
<feature type="non-terminal residue" evidence="12">
    <location>
        <position position="1"/>
    </location>
</feature>
<evidence type="ECO:0000256" key="8">
    <source>
        <dbReference type="SAM" id="MobiDB-lite"/>
    </source>
</evidence>
<keyword evidence="4 9" id="KW-1133">Transmembrane helix</keyword>
<feature type="transmembrane region" description="Helical" evidence="9">
    <location>
        <begin position="197"/>
        <end position="220"/>
    </location>
</feature>
<feature type="transmembrane region" description="Helical" evidence="9">
    <location>
        <begin position="52"/>
        <end position="77"/>
    </location>
</feature>
<proteinExistence type="inferred from homology"/>
<dbReference type="Pfam" id="PF01825">
    <property type="entry name" value="GPS"/>
    <property type="match status" value="1"/>
</dbReference>
<gene>
    <name evidence="12" type="primary">ORF110331</name>
</gene>
<dbReference type="PANTHER" id="PTHR12011:SF347">
    <property type="entry name" value="FI21270P1-RELATED"/>
    <property type="match status" value="1"/>
</dbReference>
<feature type="transmembrane region" description="Helical" evidence="9">
    <location>
        <begin position="241"/>
        <end position="263"/>
    </location>
</feature>
<feature type="transmembrane region" description="Helical" evidence="9">
    <location>
        <begin position="89"/>
        <end position="108"/>
    </location>
</feature>
<reference evidence="12" key="1">
    <citation type="submission" date="2014-12" db="EMBL/GenBank/DDBJ databases">
        <title>Insight into the proteome of Arion vulgaris.</title>
        <authorList>
            <person name="Aradska J."/>
            <person name="Bulat T."/>
            <person name="Smidak R."/>
            <person name="Sarate P."/>
            <person name="Gangsoo J."/>
            <person name="Sialana F."/>
            <person name="Bilban M."/>
            <person name="Lubec G."/>
        </authorList>
    </citation>
    <scope>NUCLEOTIDE SEQUENCE</scope>
    <source>
        <tissue evidence="12">Skin</tissue>
    </source>
</reference>
<keyword evidence="7" id="KW-0325">Glycoprotein</keyword>
<feature type="domain" description="G-protein coupled receptors family 2 profile 2" evidence="11">
    <location>
        <begin position="53"/>
        <end position="293"/>
    </location>
</feature>
<dbReference type="Pfam" id="PF00002">
    <property type="entry name" value="7tm_2"/>
    <property type="match status" value="1"/>
</dbReference>
<dbReference type="GO" id="GO:0004930">
    <property type="term" value="F:G protein-coupled receptor activity"/>
    <property type="evidence" value="ECO:0007669"/>
    <property type="project" value="InterPro"/>
</dbReference>
<evidence type="ECO:0000256" key="5">
    <source>
        <dbReference type="ARBA" id="ARBA00023136"/>
    </source>
</evidence>
<name>A0A0B7AEL1_9EUPU</name>
<dbReference type="GO" id="GO:0005886">
    <property type="term" value="C:plasma membrane"/>
    <property type="evidence" value="ECO:0007669"/>
    <property type="project" value="TreeGrafter"/>
</dbReference>
<organism evidence="12">
    <name type="scientific">Arion vulgaris</name>
    <dbReference type="NCBI Taxonomy" id="1028688"/>
    <lineage>
        <taxon>Eukaryota</taxon>
        <taxon>Metazoa</taxon>
        <taxon>Spiralia</taxon>
        <taxon>Lophotrochozoa</taxon>
        <taxon>Mollusca</taxon>
        <taxon>Gastropoda</taxon>
        <taxon>Heterobranchia</taxon>
        <taxon>Euthyneura</taxon>
        <taxon>Panpulmonata</taxon>
        <taxon>Eupulmonata</taxon>
        <taxon>Stylommatophora</taxon>
        <taxon>Helicina</taxon>
        <taxon>Arionoidea</taxon>
        <taxon>Arionidae</taxon>
        <taxon>Arion</taxon>
    </lineage>
</organism>
<keyword evidence="3 9" id="KW-0812">Transmembrane</keyword>
<dbReference type="Gene3D" id="2.60.220.50">
    <property type="match status" value="1"/>
</dbReference>
<dbReference type="InterPro" id="IPR000832">
    <property type="entry name" value="GPCR_2_secretin-like"/>
</dbReference>
<dbReference type="PROSITE" id="PS50221">
    <property type="entry name" value="GAIN_B"/>
    <property type="match status" value="1"/>
</dbReference>
<dbReference type="PROSITE" id="PS50261">
    <property type="entry name" value="G_PROTEIN_RECEP_F2_4"/>
    <property type="match status" value="1"/>
</dbReference>
<feature type="region of interest" description="Disordered" evidence="8">
    <location>
        <begin position="369"/>
        <end position="392"/>
    </location>
</feature>
<feature type="transmembrane region" description="Helical" evidence="9">
    <location>
        <begin position="269"/>
        <end position="292"/>
    </location>
</feature>
<dbReference type="CDD" id="cd15040">
    <property type="entry name" value="7tmB2_Adhesion"/>
    <property type="match status" value="1"/>
</dbReference>
<accession>A0A0B7AEL1</accession>
<evidence type="ECO:0000259" key="10">
    <source>
        <dbReference type="PROSITE" id="PS50221"/>
    </source>
</evidence>
<comment type="subcellular location">
    <subcellularLocation>
        <location evidence="1">Membrane</location>
        <topology evidence="1">Multi-pass membrane protein</topology>
    </subcellularLocation>
</comment>
<evidence type="ECO:0000256" key="9">
    <source>
        <dbReference type="SAM" id="Phobius"/>
    </source>
</evidence>
<keyword evidence="5 9" id="KW-0472">Membrane</keyword>
<evidence type="ECO:0000256" key="4">
    <source>
        <dbReference type="ARBA" id="ARBA00022989"/>
    </source>
</evidence>
<dbReference type="SUPFAM" id="SSF81321">
    <property type="entry name" value="Family A G protein-coupled receptor-like"/>
    <property type="match status" value="1"/>
</dbReference>
<feature type="transmembrane region" description="Helical" evidence="9">
    <location>
        <begin position="155"/>
        <end position="177"/>
    </location>
</feature>
<dbReference type="FunFam" id="1.20.1070.10:FF:000058">
    <property type="entry name" value="Adhesion G protein-coupled receptor F5"/>
    <property type="match status" value="1"/>
</dbReference>
<dbReference type="InterPro" id="IPR046338">
    <property type="entry name" value="GAIN_dom_sf"/>
</dbReference>
<sequence>LDTNARVDGVWATQGCTAEILDGAIQCSCNHLTNFAVLMNPYGKISEKDRTILSIISIVGCSISIFCLVITVIVYLSLWKYLQCDRASLHVHLSVCLILAYIVFLAGVDRTENEIACKVVAVLLHYLFLTVFFIMLSEGIEVFKSVSFVFSSYSILYKLLALSYGVPVIIVAVSLGVTKTDGYGSETTCWLTIKGGLIWAFVGPALFVILINFIILIRVLRIMQTSRHMYTKSVKQRTKSVVRTLCILSPLLGITWVCGVLSVNEDTIVFQYLFAIFNSLQGLSIFICYCVLTHQVQDGFRAKRRKESARSFATSQRIVLSSSSCDKYSDSKIDSHKHKKNSNSDFNSTSISHVTDTHESASFNNRNDQHYERQHSGDSSKVQHQNTENSHFHQPAKIISPQNSSAGFHGSWINSSKASTNQVHDNGLLSFGRGDSNL</sequence>
<feature type="compositionally biased region" description="Basic and acidic residues" evidence="8">
    <location>
        <begin position="369"/>
        <end position="378"/>
    </location>
</feature>
<dbReference type="InterPro" id="IPR000203">
    <property type="entry name" value="GPS"/>
</dbReference>
<feature type="transmembrane region" description="Helical" evidence="9">
    <location>
        <begin position="120"/>
        <end position="143"/>
    </location>
</feature>
<feature type="region of interest" description="Disordered" evidence="8">
    <location>
        <begin position="326"/>
        <end position="351"/>
    </location>
</feature>
<feature type="compositionally biased region" description="Polar residues" evidence="8">
    <location>
        <begin position="379"/>
        <end position="389"/>
    </location>
</feature>
<evidence type="ECO:0000256" key="1">
    <source>
        <dbReference type="ARBA" id="ARBA00004141"/>
    </source>
</evidence>
<dbReference type="InterPro" id="IPR017981">
    <property type="entry name" value="GPCR_2-like_7TM"/>
</dbReference>
<evidence type="ECO:0000256" key="7">
    <source>
        <dbReference type="ARBA" id="ARBA00023180"/>
    </source>
</evidence>
<evidence type="ECO:0008006" key="13">
    <source>
        <dbReference type="Google" id="ProtNLM"/>
    </source>
</evidence>
<evidence type="ECO:0000256" key="3">
    <source>
        <dbReference type="ARBA" id="ARBA00022692"/>
    </source>
</evidence>
<feature type="domain" description="GAIN-B" evidence="10">
    <location>
        <begin position="1"/>
        <end position="45"/>
    </location>
</feature>
<dbReference type="GO" id="GO:0007166">
    <property type="term" value="P:cell surface receptor signaling pathway"/>
    <property type="evidence" value="ECO:0007669"/>
    <property type="project" value="InterPro"/>
</dbReference>
<evidence type="ECO:0000256" key="6">
    <source>
        <dbReference type="ARBA" id="ARBA00023157"/>
    </source>
</evidence>
<dbReference type="Gene3D" id="1.20.1070.10">
    <property type="entry name" value="Rhodopsin 7-helix transmembrane proteins"/>
    <property type="match status" value="1"/>
</dbReference>
<dbReference type="SMART" id="SM00303">
    <property type="entry name" value="GPS"/>
    <property type="match status" value="1"/>
</dbReference>
<dbReference type="InterPro" id="IPR057244">
    <property type="entry name" value="GAIN_B"/>
</dbReference>
<evidence type="ECO:0000313" key="12">
    <source>
        <dbReference type="EMBL" id="CEK78461.1"/>
    </source>
</evidence>
<evidence type="ECO:0000259" key="11">
    <source>
        <dbReference type="PROSITE" id="PS50261"/>
    </source>
</evidence>
<dbReference type="PANTHER" id="PTHR12011">
    <property type="entry name" value="ADHESION G-PROTEIN COUPLED RECEPTOR"/>
    <property type="match status" value="1"/>
</dbReference>